<evidence type="ECO:0000313" key="2">
    <source>
        <dbReference type="Proteomes" id="UP001056635"/>
    </source>
</evidence>
<evidence type="ECO:0000313" key="1">
    <source>
        <dbReference type="EMBL" id="UQY45078.1"/>
    </source>
</evidence>
<organism evidence="1 2">
    <name type="scientific">Mixta hanseatica</name>
    <dbReference type="NCBI Taxonomy" id="2872648"/>
    <lineage>
        <taxon>Bacteria</taxon>
        <taxon>Pseudomonadati</taxon>
        <taxon>Pseudomonadota</taxon>
        <taxon>Gammaproteobacteria</taxon>
        <taxon>Enterobacterales</taxon>
        <taxon>Erwiniaceae</taxon>
        <taxon>Mixta</taxon>
    </lineage>
</organism>
<accession>A0ABY4R9U2</accession>
<sequence length="193" mass="21645">MDLTAQYQQMLAALLPRGPAWDKDDPLLKGLAQSLQRVHARADVLMNEADARTVTELIDRYEALTGLPDSCVPAGTQTLAERRQRLDAKINLAGGINETFYYAQLAALGYPDATITRYGKSQYRCTSRCTDSGFSDEWRYFWQVNIPASAQVSSMVCTDYCTSSLRSWGDTVLECVMMKLAPSHTYVTFLYLE</sequence>
<gene>
    <name evidence="1" type="ORF">K6958_05185</name>
</gene>
<reference evidence="1" key="1">
    <citation type="submission" date="2021-09" db="EMBL/GenBank/DDBJ databases">
        <title>First case of bloodstream infection caused by Mixta hanseatica sp. nov., a member of the Erwiniaceae family.</title>
        <authorList>
            <person name="Both A."/>
            <person name="Huang J."/>
            <person name="Wenzel P."/>
            <person name="Aepfelbacher M."/>
            <person name="Rohde H."/>
            <person name="Christner M."/>
            <person name="Hentschke M."/>
        </authorList>
    </citation>
    <scope>NUCLEOTIDE SEQUENCE</scope>
    <source>
        <strain evidence="1">X22927</strain>
    </source>
</reference>
<proteinExistence type="predicted"/>
<dbReference type="EMBL" id="CP082904">
    <property type="protein sequence ID" value="UQY45078.1"/>
    <property type="molecule type" value="Genomic_DNA"/>
</dbReference>
<dbReference type="InterPro" id="IPR018755">
    <property type="entry name" value="Phage_Mu_Gp48"/>
</dbReference>
<dbReference type="RefSeq" id="WP_249893657.1">
    <property type="nucleotide sequence ID" value="NZ_CP082904.1"/>
</dbReference>
<keyword evidence="2" id="KW-1185">Reference proteome</keyword>
<protein>
    <submittedName>
        <fullName evidence="1">DUF2313 domain-containing protein</fullName>
    </submittedName>
</protein>
<dbReference type="Pfam" id="PF10076">
    <property type="entry name" value="Phage_Mu_Gp48"/>
    <property type="match status" value="1"/>
</dbReference>
<name>A0ABY4R9U2_9GAMM</name>
<dbReference type="Proteomes" id="UP001056635">
    <property type="component" value="Chromosome"/>
</dbReference>